<feature type="region of interest" description="Disordered" evidence="1">
    <location>
        <begin position="46"/>
        <end position="76"/>
    </location>
</feature>
<comment type="caution">
    <text evidence="2">The sequence shown here is derived from an EMBL/GenBank/DDBJ whole genome shotgun (WGS) entry which is preliminary data.</text>
</comment>
<feature type="region of interest" description="Disordered" evidence="1">
    <location>
        <begin position="1"/>
        <end position="30"/>
    </location>
</feature>
<feature type="compositionally biased region" description="Basic and acidic residues" evidence="1">
    <location>
        <begin position="1"/>
        <end position="10"/>
    </location>
</feature>
<sequence length="76" mass="8104">MARVSEDTRPGEPYTTDGAPSPPGARGPAGVRLTLVKCSGPHLTPSGQAVIHQKQQGAERYKISRSLSERTAAWHP</sequence>
<dbReference type="Proteomes" id="UP000645517">
    <property type="component" value="Unassembled WGS sequence"/>
</dbReference>
<keyword evidence="3" id="KW-1185">Reference proteome</keyword>
<protein>
    <submittedName>
        <fullName evidence="2">Uncharacterized protein</fullName>
    </submittedName>
</protein>
<reference evidence="3" key="1">
    <citation type="journal article" date="2019" name="Int. J. Syst. Evol. Microbiol.">
        <title>The Global Catalogue of Microorganisms (GCM) 10K type strain sequencing project: providing services to taxonomists for standard genome sequencing and annotation.</title>
        <authorList>
            <consortium name="The Broad Institute Genomics Platform"/>
            <consortium name="The Broad Institute Genome Sequencing Center for Infectious Disease"/>
            <person name="Wu L."/>
            <person name="Ma J."/>
        </authorList>
    </citation>
    <scope>NUCLEOTIDE SEQUENCE [LARGE SCALE GENOMIC DNA]</scope>
    <source>
        <strain evidence="3">JCM 16918</strain>
    </source>
</reference>
<proteinExistence type="predicted"/>
<gene>
    <name evidence="2" type="ORF">GCM10010842_20900</name>
</gene>
<evidence type="ECO:0000313" key="2">
    <source>
        <dbReference type="EMBL" id="GGN38231.1"/>
    </source>
</evidence>
<dbReference type="EMBL" id="BMOR01000007">
    <property type="protein sequence ID" value="GGN38231.1"/>
    <property type="molecule type" value="Genomic_DNA"/>
</dbReference>
<name>A0ABQ2J3I7_9DEIO</name>
<evidence type="ECO:0000313" key="3">
    <source>
        <dbReference type="Proteomes" id="UP000645517"/>
    </source>
</evidence>
<evidence type="ECO:0000256" key="1">
    <source>
        <dbReference type="SAM" id="MobiDB-lite"/>
    </source>
</evidence>
<organism evidence="2 3">
    <name type="scientific">Deinococcus daejeonensis</name>
    <dbReference type="NCBI Taxonomy" id="1007098"/>
    <lineage>
        <taxon>Bacteria</taxon>
        <taxon>Thermotogati</taxon>
        <taxon>Deinococcota</taxon>
        <taxon>Deinococci</taxon>
        <taxon>Deinococcales</taxon>
        <taxon>Deinococcaceae</taxon>
        <taxon>Deinococcus</taxon>
    </lineage>
</organism>
<accession>A0ABQ2J3I7</accession>